<evidence type="ECO:0000256" key="1">
    <source>
        <dbReference type="ARBA" id="ARBA00002284"/>
    </source>
</evidence>
<dbReference type="SUPFAM" id="SSF55821">
    <property type="entry name" value="YrdC/RibB"/>
    <property type="match status" value="1"/>
</dbReference>
<dbReference type="PANTHER" id="PTHR21327">
    <property type="entry name" value="GTP CYCLOHYDROLASE II-RELATED"/>
    <property type="match status" value="1"/>
</dbReference>
<comment type="caution">
    <text evidence="6">The sequence shown here is derived from an EMBL/GenBank/DDBJ whole genome shotgun (WGS) entry which is preliminary data.</text>
</comment>
<dbReference type="EC" id="4.1.99.12" evidence="3"/>
<dbReference type="PANTHER" id="PTHR21327:SF18">
    <property type="entry name" value="3,4-DIHYDROXY-2-BUTANONE 4-PHOSPHATE SYNTHASE"/>
    <property type="match status" value="1"/>
</dbReference>
<protein>
    <recommendedName>
        <fullName evidence="3">3,4-dihydroxy-2-butanone-4-phosphate synthase</fullName>
        <ecNumber evidence="3">4.1.99.12</ecNumber>
    </recommendedName>
</protein>
<proteinExistence type="predicted"/>
<evidence type="ECO:0000256" key="3">
    <source>
        <dbReference type="ARBA" id="ARBA00012153"/>
    </source>
</evidence>
<keyword evidence="6" id="KW-0378">Hydrolase</keyword>
<evidence type="ECO:0000256" key="5">
    <source>
        <dbReference type="ARBA" id="ARBA00022723"/>
    </source>
</evidence>
<organism evidence="6 7">
    <name type="scientific">Ammoniphilus resinae</name>
    <dbReference type="NCBI Taxonomy" id="861532"/>
    <lineage>
        <taxon>Bacteria</taxon>
        <taxon>Bacillati</taxon>
        <taxon>Bacillota</taxon>
        <taxon>Bacilli</taxon>
        <taxon>Bacillales</taxon>
        <taxon>Paenibacillaceae</taxon>
        <taxon>Aneurinibacillus group</taxon>
        <taxon>Ammoniphilus</taxon>
    </lineage>
</organism>
<dbReference type="GO" id="GO:0003935">
    <property type="term" value="F:GTP cyclohydrolase II activity"/>
    <property type="evidence" value="ECO:0007669"/>
    <property type="project" value="UniProtKB-EC"/>
</dbReference>
<name>A0ABS4GSP2_9BACL</name>
<dbReference type="InterPro" id="IPR017945">
    <property type="entry name" value="DHBP_synth_RibB-like_a/b_dom"/>
</dbReference>
<comment type="pathway">
    <text evidence="2">Cofactor biosynthesis; riboflavin biosynthesis; 2-hydroxy-3-oxobutyl phosphate from D-ribulose 5-phosphate: step 1/1.</text>
</comment>
<keyword evidence="6" id="KW-0456">Lyase</keyword>
<dbReference type="EMBL" id="JAGGKT010000010">
    <property type="protein sequence ID" value="MBP1933286.1"/>
    <property type="molecule type" value="Genomic_DNA"/>
</dbReference>
<keyword evidence="5" id="KW-0479">Metal-binding</keyword>
<dbReference type="Proteomes" id="UP001519343">
    <property type="component" value="Unassembled WGS sequence"/>
</dbReference>
<evidence type="ECO:0000256" key="4">
    <source>
        <dbReference type="ARBA" id="ARBA00022619"/>
    </source>
</evidence>
<dbReference type="Pfam" id="PF00926">
    <property type="entry name" value="DHBP_synthase"/>
    <property type="match status" value="1"/>
</dbReference>
<keyword evidence="7" id="KW-1185">Reference proteome</keyword>
<evidence type="ECO:0000313" key="6">
    <source>
        <dbReference type="EMBL" id="MBP1933286.1"/>
    </source>
</evidence>
<reference evidence="6 7" key="1">
    <citation type="submission" date="2021-03" db="EMBL/GenBank/DDBJ databases">
        <title>Genomic Encyclopedia of Type Strains, Phase IV (KMG-IV): sequencing the most valuable type-strain genomes for metagenomic binning, comparative biology and taxonomic classification.</title>
        <authorList>
            <person name="Goeker M."/>
        </authorList>
    </citation>
    <scope>NUCLEOTIDE SEQUENCE [LARGE SCALE GENOMIC DNA]</scope>
    <source>
        <strain evidence="6 7">DSM 24738</strain>
    </source>
</reference>
<sequence length="335" mass="38349">MGYLKENQDLGLNRNNLLIIFDDVHSQVGYAMGFGQDVKTEHVNFMIKNCRGLVYVCISKERALQLKLPLMVVEGRSNPPVKNFAISVDYKNSTTGISAIERVETIKAFTNPNTKSNDFKKPGHIFPLISQENDLQEYHGITEAAVFLSRLITNDPTSYFCEILNASGDVADLEEIQKFAKDHGMKLLKVSGILENMYRDPKWLEIVDRSVIRVSNQGVEVFEVLNHLYQTHHAIYLKMGSTSTKGVIFYDECQLGDLLGLKMNCKCNKHFIDFMKELVNGRLDCIVYQRHSKNLFKSKTDTNFVKNQVYEFILQLRKSEYGRIKEMKAPLTTII</sequence>
<accession>A0ABS4GSP2</accession>
<gene>
    <name evidence="6" type="ORF">J2Z37_003299</name>
</gene>
<dbReference type="GO" id="GO:0008686">
    <property type="term" value="F:3,4-dihydroxy-2-butanone-4-phosphate synthase activity"/>
    <property type="evidence" value="ECO:0007669"/>
    <property type="project" value="UniProtKB-EC"/>
</dbReference>
<dbReference type="InterPro" id="IPR000422">
    <property type="entry name" value="DHBP_synthase_RibB"/>
</dbReference>
<evidence type="ECO:0000256" key="2">
    <source>
        <dbReference type="ARBA" id="ARBA00004904"/>
    </source>
</evidence>
<comment type="function">
    <text evidence="1">Catalyzes the conversion of D-ribulose 5-phosphate to formate and 3,4-dihydroxy-2-butanone 4-phosphate.</text>
</comment>
<dbReference type="RefSeq" id="WP_209811299.1">
    <property type="nucleotide sequence ID" value="NZ_JAGGKT010000010.1"/>
</dbReference>
<dbReference type="Gene3D" id="3.90.870.10">
    <property type="entry name" value="DHBP synthase"/>
    <property type="match status" value="1"/>
</dbReference>
<keyword evidence="4" id="KW-0686">Riboflavin biosynthesis</keyword>
<evidence type="ECO:0000313" key="7">
    <source>
        <dbReference type="Proteomes" id="UP001519343"/>
    </source>
</evidence>